<dbReference type="InterPro" id="IPR016187">
    <property type="entry name" value="CTDL_fold"/>
</dbReference>
<gene>
    <name evidence="1" type="ORF">CGI_10024876</name>
</gene>
<reference evidence="1" key="1">
    <citation type="journal article" date="2012" name="Nature">
        <title>The oyster genome reveals stress adaptation and complexity of shell formation.</title>
        <authorList>
            <person name="Zhang G."/>
            <person name="Fang X."/>
            <person name="Guo X."/>
            <person name="Li L."/>
            <person name="Luo R."/>
            <person name="Xu F."/>
            <person name="Yang P."/>
            <person name="Zhang L."/>
            <person name="Wang X."/>
            <person name="Qi H."/>
            <person name="Xiong Z."/>
            <person name="Que H."/>
            <person name="Xie Y."/>
            <person name="Holland P.W."/>
            <person name="Paps J."/>
            <person name="Zhu Y."/>
            <person name="Wu F."/>
            <person name="Chen Y."/>
            <person name="Wang J."/>
            <person name="Peng C."/>
            <person name="Meng J."/>
            <person name="Yang L."/>
            <person name="Liu J."/>
            <person name="Wen B."/>
            <person name="Zhang N."/>
            <person name="Huang Z."/>
            <person name="Zhu Q."/>
            <person name="Feng Y."/>
            <person name="Mount A."/>
            <person name="Hedgecock D."/>
            <person name="Xu Z."/>
            <person name="Liu Y."/>
            <person name="Domazet-Loso T."/>
            <person name="Du Y."/>
            <person name="Sun X."/>
            <person name="Zhang S."/>
            <person name="Liu B."/>
            <person name="Cheng P."/>
            <person name="Jiang X."/>
            <person name="Li J."/>
            <person name="Fan D."/>
            <person name="Wang W."/>
            <person name="Fu W."/>
            <person name="Wang T."/>
            <person name="Wang B."/>
            <person name="Zhang J."/>
            <person name="Peng Z."/>
            <person name="Li Y."/>
            <person name="Li N."/>
            <person name="Wang J."/>
            <person name="Chen M."/>
            <person name="He Y."/>
            <person name="Tan F."/>
            <person name="Song X."/>
            <person name="Zheng Q."/>
            <person name="Huang R."/>
            <person name="Yang H."/>
            <person name="Du X."/>
            <person name="Chen L."/>
            <person name="Yang M."/>
            <person name="Gaffney P.M."/>
            <person name="Wang S."/>
            <person name="Luo L."/>
            <person name="She Z."/>
            <person name="Ming Y."/>
            <person name="Huang W."/>
            <person name="Zhang S."/>
            <person name="Huang B."/>
            <person name="Zhang Y."/>
            <person name="Qu T."/>
            <person name="Ni P."/>
            <person name="Miao G."/>
            <person name="Wang J."/>
            <person name="Wang Q."/>
            <person name="Steinberg C.E."/>
            <person name="Wang H."/>
            <person name="Li N."/>
            <person name="Qian L."/>
            <person name="Zhang G."/>
            <person name="Li Y."/>
            <person name="Yang H."/>
            <person name="Liu X."/>
            <person name="Wang J."/>
            <person name="Yin Y."/>
            <person name="Wang J."/>
        </authorList>
    </citation>
    <scope>NUCLEOTIDE SEQUENCE [LARGE SCALE GENOMIC DNA]</scope>
    <source>
        <strain evidence="1">05x7-T-G4-1.051#20</strain>
    </source>
</reference>
<dbReference type="InterPro" id="IPR018378">
    <property type="entry name" value="C-type_lectin_CS"/>
</dbReference>
<dbReference type="Gene3D" id="3.10.100.10">
    <property type="entry name" value="Mannose-Binding Protein A, subunit A"/>
    <property type="match status" value="1"/>
</dbReference>
<dbReference type="InParanoid" id="K1QQW9"/>
<protein>
    <submittedName>
        <fullName evidence="1">Uncharacterized protein</fullName>
    </submittedName>
</protein>
<dbReference type="CDD" id="cd00037">
    <property type="entry name" value="CLECT"/>
    <property type="match status" value="1"/>
</dbReference>
<name>K1QQW9_MAGGI</name>
<evidence type="ECO:0000313" key="1">
    <source>
        <dbReference type="EMBL" id="EKC36148.1"/>
    </source>
</evidence>
<organism evidence="1">
    <name type="scientific">Magallana gigas</name>
    <name type="common">Pacific oyster</name>
    <name type="synonym">Crassostrea gigas</name>
    <dbReference type="NCBI Taxonomy" id="29159"/>
    <lineage>
        <taxon>Eukaryota</taxon>
        <taxon>Metazoa</taxon>
        <taxon>Spiralia</taxon>
        <taxon>Lophotrochozoa</taxon>
        <taxon>Mollusca</taxon>
        <taxon>Bivalvia</taxon>
        <taxon>Autobranchia</taxon>
        <taxon>Pteriomorphia</taxon>
        <taxon>Ostreida</taxon>
        <taxon>Ostreoidea</taxon>
        <taxon>Ostreidae</taxon>
        <taxon>Magallana</taxon>
    </lineage>
</organism>
<dbReference type="AlphaFoldDB" id="K1QQW9"/>
<accession>K1QQW9</accession>
<sequence length="419" mass="47074">MHRTLFSNDKLEFRSGDVWIGLHEIDPLDGSNMQWVGCEDPIYRNFAVPDPSSTPDDSKCFTVDFTGQWKSERCDQKFGFVCEENMGQCDFDRMYPGTGCGVASPQKSEVTLSDCLNNCRNIPIQPGGEECWGVGFYLNYAQEDCWMFLTVDPEACAKNNFQFASIDMYIKTCFTQTVNSTVVSDNSNSLSPESSCLIQYSTSQTEVASVSTSTLPDVTTQSMALEKTSPQYSTETCFCPCETNSTLSLEEVLARIKRELTVDKKETSAYIRTKTCAEDDRRSSQFIGFGGIVFIAIEIGFFILLDFPNVINMFRLLKKNKGIFNRQQKFESHCVDLEDPRRKYISEVKPDAMGKIQSAHELAWFLCVMGSSRNQASTRLSESGSGFRAICTHKFKGAVIVKSVNSTETKYTFKEMIGV</sequence>
<proteinExistence type="predicted"/>
<dbReference type="SUPFAM" id="SSF56436">
    <property type="entry name" value="C-type lectin-like"/>
    <property type="match status" value="1"/>
</dbReference>
<dbReference type="Pfam" id="PF00059">
    <property type="entry name" value="Lectin_C"/>
    <property type="match status" value="1"/>
</dbReference>
<dbReference type="EMBL" id="JH816692">
    <property type="protein sequence ID" value="EKC36148.1"/>
    <property type="molecule type" value="Genomic_DNA"/>
</dbReference>
<dbReference type="HOGENOM" id="CLU_655962_0_0_1"/>
<dbReference type="PROSITE" id="PS00615">
    <property type="entry name" value="C_TYPE_LECTIN_1"/>
    <property type="match status" value="1"/>
</dbReference>
<dbReference type="InterPro" id="IPR016186">
    <property type="entry name" value="C-type_lectin-like/link_sf"/>
</dbReference>
<dbReference type="InterPro" id="IPR001304">
    <property type="entry name" value="C-type_lectin-like"/>
</dbReference>
<dbReference type="PROSITE" id="PS50041">
    <property type="entry name" value="C_TYPE_LECTIN_2"/>
    <property type="match status" value="1"/>
</dbReference>